<feature type="compositionally biased region" description="Low complexity" evidence="5">
    <location>
        <begin position="22"/>
        <end position="35"/>
    </location>
</feature>
<comment type="subcellular location">
    <subcellularLocation>
        <location evidence="1">Cell envelope</location>
    </subcellularLocation>
</comment>
<evidence type="ECO:0000259" key="6">
    <source>
        <dbReference type="PROSITE" id="PS51352"/>
    </source>
</evidence>
<dbReference type="PANTHER" id="PTHR42852">
    <property type="entry name" value="THIOL:DISULFIDE INTERCHANGE PROTEIN DSBE"/>
    <property type="match status" value="1"/>
</dbReference>
<dbReference type="InterPro" id="IPR050553">
    <property type="entry name" value="Thioredoxin_ResA/DsbE_sf"/>
</dbReference>
<organism evidence="7 8">
    <name type="scientific">Parvicella tangerina</name>
    <dbReference type="NCBI Taxonomy" id="2829795"/>
    <lineage>
        <taxon>Bacteria</taxon>
        <taxon>Pseudomonadati</taxon>
        <taxon>Bacteroidota</taxon>
        <taxon>Flavobacteriia</taxon>
        <taxon>Flavobacteriales</taxon>
        <taxon>Parvicellaceae</taxon>
        <taxon>Parvicella</taxon>
    </lineage>
</organism>
<dbReference type="GO" id="GO:0016491">
    <property type="term" value="F:oxidoreductase activity"/>
    <property type="evidence" value="ECO:0007669"/>
    <property type="project" value="InterPro"/>
</dbReference>
<keyword evidence="4" id="KW-0676">Redox-active center</keyword>
<dbReference type="InterPro" id="IPR036249">
    <property type="entry name" value="Thioredoxin-like_sf"/>
</dbReference>
<evidence type="ECO:0000313" key="7">
    <source>
        <dbReference type="EMBL" id="CAG5077974.1"/>
    </source>
</evidence>
<dbReference type="CDD" id="cd02966">
    <property type="entry name" value="TlpA_like_family"/>
    <property type="match status" value="1"/>
</dbReference>
<dbReference type="EMBL" id="OU015584">
    <property type="protein sequence ID" value="CAG5077974.1"/>
    <property type="molecule type" value="Genomic_DNA"/>
</dbReference>
<feature type="compositionally biased region" description="Polar residues" evidence="5">
    <location>
        <begin position="40"/>
        <end position="50"/>
    </location>
</feature>
<dbReference type="Gene3D" id="3.40.30.10">
    <property type="entry name" value="Glutaredoxin"/>
    <property type="match status" value="1"/>
</dbReference>
<dbReference type="RefSeq" id="WP_258540762.1">
    <property type="nucleotide sequence ID" value="NZ_OU015584.1"/>
</dbReference>
<evidence type="ECO:0000313" key="8">
    <source>
        <dbReference type="Proteomes" id="UP000683507"/>
    </source>
</evidence>
<dbReference type="PROSITE" id="PS51352">
    <property type="entry name" value="THIOREDOXIN_2"/>
    <property type="match status" value="1"/>
</dbReference>
<dbReference type="GO" id="GO:0030313">
    <property type="term" value="C:cell envelope"/>
    <property type="evidence" value="ECO:0007669"/>
    <property type="project" value="UniProtKB-SubCell"/>
</dbReference>
<feature type="region of interest" description="Disordered" evidence="5">
    <location>
        <begin position="22"/>
        <end position="50"/>
    </location>
</feature>
<dbReference type="InterPro" id="IPR013740">
    <property type="entry name" value="Redoxin"/>
</dbReference>
<dbReference type="PANTHER" id="PTHR42852:SF6">
    <property type="entry name" value="THIOL:DISULFIDE INTERCHANGE PROTEIN DSBE"/>
    <property type="match status" value="1"/>
</dbReference>
<keyword evidence="8" id="KW-1185">Reference proteome</keyword>
<reference evidence="7" key="1">
    <citation type="submission" date="2021-04" db="EMBL/GenBank/DDBJ databases">
        <authorList>
            <person name="Rodrigo-Torres L."/>
            <person name="Arahal R. D."/>
            <person name="Lucena T."/>
        </authorList>
    </citation>
    <scope>NUCLEOTIDE SEQUENCE</scope>
    <source>
        <strain evidence="7">AS29M-1</strain>
    </source>
</reference>
<dbReference type="GO" id="GO:0017004">
    <property type="term" value="P:cytochrome complex assembly"/>
    <property type="evidence" value="ECO:0007669"/>
    <property type="project" value="UniProtKB-KW"/>
</dbReference>
<dbReference type="KEGG" id="ptan:CRYO30217_00531"/>
<dbReference type="Proteomes" id="UP000683507">
    <property type="component" value="Chromosome"/>
</dbReference>
<gene>
    <name evidence="7" type="primary">resA_6</name>
    <name evidence="7" type="ORF">CRYO30217_00531</name>
</gene>
<dbReference type="InterPro" id="IPR025380">
    <property type="entry name" value="DUF4369"/>
</dbReference>
<name>A0A916JJK4_9FLAO</name>
<feature type="domain" description="Thioredoxin" evidence="6">
    <location>
        <begin position="269"/>
        <end position="408"/>
    </location>
</feature>
<dbReference type="SUPFAM" id="SSF52833">
    <property type="entry name" value="Thioredoxin-like"/>
    <property type="match status" value="1"/>
</dbReference>
<evidence type="ECO:0000256" key="1">
    <source>
        <dbReference type="ARBA" id="ARBA00004196"/>
    </source>
</evidence>
<proteinExistence type="predicted"/>
<sequence>MRIKSFALVSFTLLFWSCGDTTTTSEETSGTNNSDAPTEASDNSIPNTGSVDISGKIEGASGSTIYLYRYGVNPAELADSAQLADNGAFSFNTAQQGYSFVGVGFQANNAALLLVGSGDEIQLSGSADNWSRDYQVTGSGYSDDVRNYLLMRQEYTDKITLLKEELAATAKTDQATLEEINAQGMAMQEEFVAKRDNFIKEMDDTPALYIALQDIYDPVSDIDQLKKIGEATNKYMPNSMFSNQVNQLIQQAEQQLAYADQQASSQGALAIGKPAPELSFPTPEGKMLSLSSLKGKVVLLDFWASWCKPCRMENPNVVKLYNQYKDKGFTVYSVSLDNNKVKWTNAIQADGLSWPNHVSDLGGWNSAPAAIYGVNSIPQTYLIGEDGTIIAKDLRGEDLANKLKEILG</sequence>
<evidence type="ECO:0000256" key="2">
    <source>
        <dbReference type="ARBA" id="ARBA00022748"/>
    </source>
</evidence>
<evidence type="ECO:0000256" key="5">
    <source>
        <dbReference type="SAM" id="MobiDB-lite"/>
    </source>
</evidence>
<keyword evidence="3" id="KW-1015">Disulfide bond</keyword>
<accession>A0A916JJK4</accession>
<dbReference type="AlphaFoldDB" id="A0A916JJK4"/>
<dbReference type="InterPro" id="IPR013766">
    <property type="entry name" value="Thioredoxin_domain"/>
</dbReference>
<dbReference type="Pfam" id="PF08534">
    <property type="entry name" value="Redoxin"/>
    <property type="match status" value="1"/>
</dbReference>
<protein>
    <submittedName>
        <fullName evidence="7">Thiol-disulfide oxidoreductase ResA</fullName>
    </submittedName>
</protein>
<evidence type="ECO:0000256" key="3">
    <source>
        <dbReference type="ARBA" id="ARBA00023157"/>
    </source>
</evidence>
<keyword evidence="2" id="KW-0201">Cytochrome c-type biogenesis</keyword>
<evidence type="ECO:0000256" key="4">
    <source>
        <dbReference type="ARBA" id="ARBA00023284"/>
    </source>
</evidence>
<dbReference type="Pfam" id="PF14289">
    <property type="entry name" value="DUF4369"/>
    <property type="match status" value="1"/>
</dbReference>